<evidence type="ECO:0000259" key="10">
    <source>
        <dbReference type="Pfam" id="PF02603"/>
    </source>
</evidence>
<protein>
    <submittedName>
        <fullName evidence="12">HPr(Ser) kinase/phosphatase</fullName>
    </submittedName>
</protein>
<dbReference type="InterPro" id="IPR011126">
    <property type="entry name" value="Hpr_kin/Pase_Hpr_N"/>
</dbReference>
<gene>
    <name evidence="12" type="primary">hprK</name>
    <name evidence="12" type="ORF">DNK47_00535</name>
</gene>
<dbReference type="Proteomes" id="UP000249762">
    <property type="component" value="Unassembled WGS sequence"/>
</dbReference>
<organism evidence="12 13">
    <name type="scientific">Mycoplasma wenyonii</name>
    <dbReference type="NCBI Taxonomy" id="65123"/>
    <lineage>
        <taxon>Bacteria</taxon>
        <taxon>Bacillati</taxon>
        <taxon>Mycoplasmatota</taxon>
        <taxon>Mollicutes</taxon>
        <taxon>Mycoplasmataceae</taxon>
        <taxon>Mycoplasma</taxon>
    </lineage>
</organism>
<evidence type="ECO:0000256" key="3">
    <source>
        <dbReference type="ARBA" id="ARBA00022527"/>
    </source>
</evidence>
<dbReference type="PANTHER" id="PTHR30305">
    <property type="entry name" value="PROTEIN YJDM-RELATED"/>
    <property type="match status" value="1"/>
</dbReference>
<dbReference type="SUPFAM" id="SSF75138">
    <property type="entry name" value="HprK N-terminal domain-like"/>
    <property type="match status" value="1"/>
</dbReference>
<feature type="domain" description="HPr(Ser) kinase/phosphorylase N-terminal" evidence="10">
    <location>
        <begin position="10"/>
        <end position="133"/>
    </location>
</feature>
<dbReference type="RefSeq" id="WP_112664986.1">
    <property type="nucleotide sequence ID" value="NZ_QKVO01000001.1"/>
</dbReference>
<evidence type="ECO:0000313" key="12">
    <source>
        <dbReference type="EMBL" id="RAO95325.1"/>
    </source>
</evidence>
<keyword evidence="13" id="KW-1185">Reference proteome</keyword>
<dbReference type="GO" id="GO:0006109">
    <property type="term" value="P:regulation of carbohydrate metabolic process"/>
    <property type="evidence" value="ECO:0007669"/>
    <property type="project" value="InterPro"/>
</dbReference>
<feature type="domain" description="HPr kinase/phosphorylase C-terminal" evidence="11">
    <location>
        <begin position="136"/>
        <end position="305"/>
    </location>
</feature>
<dbReference type="EMBL" id="QKVO01000001">
    <property type="protein sequence ID" value="RAO95325.1"/>
    <property type="molecule type" value="Genomic_DNA"/>
</dbReference>
<comment type="catalytic activity">
    <reaction evidence="9">
        <text>[HPr protein]-O-phospho-L-serine + phosphate + H(+) = [HPr protein]-L-serine + diphosphate</text>
        <dbReference type="Rhea" id="RHEA:46604"/>
        <dbReference type="Rhea" id="RHEA-COMP:11602"/>
        <dbReference type="Rhea" id="RHEA-COMP:11603"/>
        <dbReference type="ChEBI" id="CHEBI:15378"/>
        <dbReference type="ChEBI" id="CHEBI:29999"/>
        <dbReference type="ChEBI" id="CHEBI:33019"/>
        <dbReference type="ChEBI" id="CHEBI:43474"/>
        <dbReference type="ChEBI" id="CHEBI:83421"/>
    </reaction>
</comment>
<keyword evidence="5" id="KW-0547">Nucleotide-binding</keyword>
<dbReference type="InterPro" id="IPR011104">
    <property type="entry name" value="Hpr_kin/Pase_C"/>
</dbReference>
<dbReference type="GO" id="GO:0005524">
    <property type="term" value="F:ATP binding"/>
    <property type="evidence" value="ECO:0007669"/>
    <property type="project" value="UniProtKB-KW"/>
</dbReference>
<dbReference type="Pfam" id="PF02603">
    <property type="entry name" value="Hpr_kinase_N"/>
    <property type="match status" value="1"/>
</dbReference>
<dbReference type="GO" id="GO:0004674">
    <property type="term" value="F:protein serine/threonine kinase activity"/>
    <property type="evidence" value="ECO:0007669"/>
    <property type="project" value="UniProtKB-KW"/>
</dbReference>
<evidence type="ECO:0000256" key="5">
    <source>
        <dbReference type="ARBA" id="ARBA00022741"/>
    </source>
</evidence>
<keyword evidence="3" id="KW-0723">Serine/threonine-protein kinase</keyword>
<dbReference type="InterPro" id="IPR028979">
    <property type="entry name" value="Ser_kin/Pase_Hpr-like_N_sf"/>
</dbReference>
<reference evidence="13" key="1">
    <citation type="submission" date="2018-06" db="EMBL/GenBank/DDBJ databases">
        <authorList>
            <person name="Martinez Ocampo F."/>
            <person name="Quiroz Castaneda R.E."/>
            <person name="Rojas Lopez X."/>
        </authorList>
    </citation>
    <scope>NUCLEOTIDE SEQUENCE [LARGE SCALE GENOMIC DNA]</scope>
    <source>
        <strain evidence="13">INIFAP02</strain>
    </source>
</reference>
<dbReference type="Pfam" id="PF07475">
    <property type="entry name" value="Hpr_kinase_C"/>
    <property type="match status" value="1"/>
</dbReference>
<accession>A0A328PNN1</accession>
<evidence type="ECO:0000256" key="9">
    <source>
        <dbReference type="ARBA" id="ARBA00047657"/>
    </source>
</evidence>
<dbReference type="Gene3D" id="3.40.1390.20">
    <property type="entry name" value="HprK N-terminal domain-like"/>
    <property type="match status" value="1"/>
</dbReference>
<evidence type="ECO:0000256" key="6">
    <source>
        <dbReference type="ARBA" id="ARBA00022777"/>
    </source>
</evidence>
<dbReference type="SUPFAM" id="SSF53795">
    <property type="entry name" value="PEP carboxykinase-like"/>
    <property type="match status" value="1"/>
</dbReference>
<keyword evidence="7" id="KW-0067">ATP-binding</keyword>
<dbReference type="NCBIfam" id="TIGR00679">
    <property type="entry name" value="hpr-ser"/>
    <property type="match status" value="1"/>
</dbReference>
<dbReference type="PANTHER" id="PTHR30305:SF1">
    <property type="entry name" value="HPR KINASE_PHOSPHORYLASE"/>
    <property type="match status" value="1"/>
</dbReference>
<keyword evidence="8" id="KW-0511">Multifunctional enzyme</keyword>
<evidence type="ECO:0000256" key="8">
    <source>
        <dbReference type="ARBA" id="ARBA00023268"/>
    </source>
</evidence>
<evidence type="ECO:0000313" key="13">
    <source>
        <dbReference type="Proteomes" id="UP000249762"/>
    </source>
</evidence>
<evidence type="ECO:0000256" key="1">
    <source>
        <dbReference type="ARBA" id="ARBA00001120"/>
    </source>
</evidence>
<comment type="caution">
    <text evidence="12">The sequence shown here is derived from an EMBL/GenBank/DDBJ whole genome shotgun (WGS) entry which is preliminary data.</text>
</comment>
<evidence type="ECO:0000256" key="7">
    <source>
        <dbReference type="ARBA" id="ARBA00022840"/>
    </source>
</evidence>
<dbReference type="InterPro" id="IPR003755">
    <property type="entry name" value="HPr(Ser)_kin/Pase"/>
</dbReference>
<comment type="catalytic activity">
    <reaction evidence="1">
        <text>[HPr protein]-L-serine + ATP = [HPr protein]-O-phospho-L-serine + ADP + H(+)</text>
        <dbReference type="Rhea" id="RHEA:46600"/>
        <dbReference type="Rhea" id="RHEA-COMP:11602"/>
        <dbReference type="Rhea" id="RHEA-COMP:11603"/>
        <dbReference type="ChEBI" id="CHEBI:15378"/>
        <dbReference type="ChEBI" id="CHEBI:29999"/>
        <dbReference type="ChEBI" id="CHEBI:30616"/>
        <dbReference type="ChEBI" id="CHEBI:83421"/>
        <dbReference type="ChEBI" id="CHEBI:456216"/>
    </reaction>
</comment>
<dbReference type="Gene3D" id="3.40.50.300">
    <property type="entry name" value="P-loop containing nucleotide triphosphate hydrolases"/>
    <property type="match status" value="1"/>
</dbReference>
<evidence type="ECO:0000256" key="4">
    <source>
        <dbReference type="ARBA" id="ARBA00022679"/>
    </source>
</evidence>
<dbReference type="OrthoDB" id="9778803at2"/>
<keyword evidence="4" id="KW-0808">Transferase</keyword>
<dbReference type="AlphaFoldDB" id="A0A328PNN1"/>
<name>A0A328PNN1_9MOLU</name>
<comment type="similarity">
    <text evidence="2">Belongs to the HPrK/P family.</text>
</comment>
<proteinExistence type="inferred from homology"/>
<dbReference type="CDD" id="cd01918">
    <property type="entry name" value="HprK_C"/>
    <property type="match status" value="1"/>
</dbReference>
<dbReference type="InterPro" id="IPR027417">
    <property type="entry name" value="P-loop_NTPase"/>
</dbReference>
<dbReference type="GO" id="GO:0000155">
    <property type="term" value="F:phosphorelay sensor kinase activity"/>
    <property type="evidence" value="ECO:0007669"/>
    <property type="project" value="InterPro"/>
</dbReference>
<evidence type="ECO:0000259" key="11">
    <source>
        <dbReference type="Pfam" id="PF07475"/>
    </source>
</evidence>
<sequence length="320" mass="36186">MERSSIPVFSIYKRFGGKFINKTPENCQRLIQLSSLSRLGMELNGIFLEKELLSVVIWGQMECQFLETMGKERQIEVLKSIILKNPPLFLLSSRFTEIQLLDSLNKEFNDNQSAIIQLDYSTKEIFNSVGTWLAKSLATWETIHGSVVSVFGEGVLIIGEPGIGKTELVLDLLSLNHLFLGDDAINITRLGNAVIARANPQSSEFIQVRGIGVINIKESIGRSKIIDETKIHLIVELKKYNLSDRIDSLENWGEEIKYKKLLDVKLPHYIIPVQVGRNISELIQACVNDHKMKKSGYNSAKAFDKILKDNLKLKSKLAKR</sequence>
<evidence type="ECO:0000256" key="2">
    <source>
        <dbReference type="ARBA" id="ARBA00006883"/>
    </source>
</evidence>
<keyword evidence="6 12" id="KW-0418">Kinase</keyword>